<proteinExistence type="predicted"/>
<dbReference type="InParanoid" id="A0A2P5DHJ8"/>
<sequence length="95" mass="10644">LIPTLLAPPLDYGQKISTVVEFVSSPLSVVPINFRLAAEKFGPSQTIRLGLSHRSKVFNRHLKVFDRHSTRVKQFDRSQTWSATFPASPPSLLTL</sequence>
<organism evidence="1 2">
    <name type="scientific">Trema orientale</name>
    <name type="common">Charcoal tree</name>
    <name type="synonym">Celtis orientalis</name>
    <dbReference type="NCBI Taxonomy" id="63057"/>
    <lineage>
        <taxon>Eukaryota</taxon>
        <taxon>Viridiplantae</taxon>
        <taxon>Streptophyta</taxon>
        <taxon>Embryophyta</taxon>
        <taxon>Tracheophyta</taxon>
        <taxon>Spermatophyta</taxon>
        <taxon>Magnoliopsida</taxon>
        <taxon>eudicotyledons</taxon>
        <taxon>Gunneridae</taxon>
        <taxon>Pentapetalae</taxon>
        <taxon>rosids</taxon>
        <taxon>fabids</taxon>
        <taxon>Rosales</taxon>
        <taxon>Cannabaceae</taxon>
        <taxon>Trema</taxon>
    </lineage>
</organism>
<comment type="caution">
    <text evidence="1">The sequence shown here is derived from an EMBL/GenBank/DDBJ whole genome shotgun (WGS) entry which is preliminary data.</text>
</comment>
<name>A0A2P5DHJ8_TREOI</name>
<accession>A0A2P5DHJ8</accession>
<feature type="non-terminal residue" evidence="1">
    <location>
        <position position="1"/>
    </location>
</feature>
<dbReference type="EMBL" id="JXTC01000270">
    <property type="protein sequence ID" value="PON72725.1"/>
    <property type="molecule type" value="Genomic_DNA"/>
</dbReference>
<evidence type="ECO:0000313" key="1">
    <source>
        <dbReference type="EMBL" id="PON72725.1"/>
    </source>
</evidence>
<dbReference type="Proteomes" id="UP000237000">
    <property type="component" value="Unassembled WGS sequence"/>
</dbReference>
<evidence type="ECO:0000313" key="2">
    <source>
        <dbReference type="Proteomes" id="UP000237000"/>
    </source>
</evidence>
<reference evidence="2" key="1">
    <citation type="submission" date="2016-06" db="EMBL/GenBank/DDBJ databases">
        <title>Parallel loss of symbiosis genes in relatives of nitrogen-fixing non-legume Parasponia.</title>
        <authorList>
            <person name="Van Velzen R."/>
            <person name="Holmer R."/>
            <person name="Bu F."/>
            <person name="Rutten L."/>
            <person name="Van Zeijl A."/>
            <person name="Liu W."/>
            <person name="Santuari L."/>
            <person name="Cao Q."/>
            <person name="Sharma T."/>
            <person name="Shen D."/>
            <person name="Roswanjaya Y."/>
            <person name="Wardhani T."/>
            <person name="Kalhor M.S."/>
            <person name="Jansen J."/>
            <person name="Van den Hoogen J."/>
            <person name="Gungor B."/>
            <person name="Hartog M."/>
            <person name="Hontelez J."/>
            <person name="Verver J."/>
            <person name="Yang W.-C."/>
            <person name="Schijlen E."/>
            <person name="Repin R."/>
            <person name="Schilthuizen M."/>
            <person name="Schranz E."/>
            <person name="Heidstra R."/>
            <person name="Miyata K."/>
            <person name="Fedorova E."/>
            <person name="Kohlen W."/>
            <person name="Bisseling T."/>
            <person name="Smit S."/>
            <person name="Geurts R."/>
        </authorList>
    </citation>
    <scope>NUCLEOTIDE SEQUENCE [LARGE SCALE GENOMIC DNA]</scope>
    <source>
        <strain evidence="2">cv. RG33-2</strain>
    </source>
</reference>
<protein>
    <submittedName>
        <fullName evidence="1">Uncharacterized protein</fullName>
    </submittedName>
</protein>
<dbReference type="AlphaFoldDB" id="A0A2P5DHJ8"/>
<gene>
    <name evidence="1" type="ORF">TorRG33x02_251200</name>
</gene>
<keyword evidence="2" id="KW-1185">Reference proteome</keyword>